<dbReference type="RefSeq" id="WP_119769014.1">
    <property type="nucleotide sequence ID" value="NZ_QYUO01000001.1"/>
</dbReference>
<dbReference type="OrthoDB" id="9155474at2"/>
<evidence type="ECO:0000313" key="2">
    <source>
        <dbReference type="EMBL" id="RJF99069.1"/>
    </source>
</evidence>
<comment type="caution">
    <text evidence="2">The sequence shown here is derived from an EMBL/GenBank/DDBJ whole genome shotgun (WGS) entry which is preliminary data.</text>
</comment>
<dbReference type="Proteomes" id="UP000265955">
    <property type="component" value="Unassembled WGS sequence"/>
</dbReference>
<feature type="region of interest" description="Disordered" evidence="1">
    <location>
        <begin position="62"/>
        <end position="82"/>
    </location>
</feature>
<name>A0A3A3GDT3_9BURK</name>
<dbReference type="EMBL" id="QYUO01000001">
    <property type="protein sequence ID" value="RJF99069.1"/>
    <property type="molecule type" value="Genomic_DNA"/>
</dbReference>
<accession>A0A3A3GDT3</accession>
<protein>
    <submittedName>
        <fullName evidence="2">Uncharacterized protein</fullName>
    </submittedName>
</protein>
<evidence type="ECO:0000313" key="3">
    <source>
        <dbReference type="Proteomes" id="UP000265955"/>
    </source>
</evidence>
<gene>
    <name evidence="2" type="ORF">D3871_11495</name>
</gene>
<keyword evidence="3" id="KW-1185">Reference proteome</keyword>
<dbReference type="AlphaFoldDB" id="A0A3A3GDT3"/>
<evidence type="ECO:0000256" key="1">
    <source>
        <dbReference type="SAM" id="MobiDB-lite"/>
    </source>
</evidence>
<organism evidence="2 3">
    <name type="scientific">Noviherbaspirillum saxi</name>
    <dbReference type="NCBI Taxonomy" id="2320863"/>
    <lineage>
        <taxon>Bacteria</taxon>
        <taxon>Pseudomonadati</taxon>
        <taxon>Pseudomonadota</taxon>
        <taxon>Betaproteobacteria</taxon>
        <taxon>Burkholderiales</taxon>
        <taxon>Oxalobacteraceae</taxon>
        <taxon>Noviherbaspirillum</taxon>
    </lineage>
</organism>
<reference evidence="3" key="1">
    <citation type="submission" date="2018-09" db="EMBL/GenBank/DDBJ databases">
        <authorList>
            <person name="Zhu H."/>
        </authorList>
    </citation>
    <scope>NUCLEOTIDE SEQUENCE [LARGE SCALE GENOMIC DNA]</scope>
    <source>
        <strain evidence="3">K1R23-30</strain>
    </source>
</reference>
<sequence>MKSKKTEVRVEHTALGNLGAAIEHALDEAPVSDVLSILTGAFVGLTVELVRRQGHDVSKEIKVDSGQNRDITIHGPKGEGHA</sequence>
<proteinExistence type="predicted"/>